<keyword evidence="3" id="KW-0378">Hydrolase</keyword>
<evidence type="ECO:0000256" key="3">
    <source>
        <dbReference type="ARBA" id="ARBA00022801"/>
    </source>
</evidence>
<evidence type="ECO:0000313" key="10">
    <source>
        <dbReference type="Proteomes" id="UP000467305"/>
    </source>
</evidence>
<comment type="subcellular location">
    <subcellularLocation>
        <location evidence="1">Golgi apparatus membrane</location>
        <topology evidence="1">Single-pass type II membrane protein</topology>
    </subcellularLocation>
</comment>
<dbReference type="CDD" id="cd11575">
    <property type="entry name" value="GH99_GH71_like_3"/>
    <property type="match status" value="1"/>
</dbReference>
<evidence type="ECO:0000256" key="2">
    <source>
        <dbReference type="ARBA" id="ARBA00022692"/>
    </source>
</evidence>
<dbReference type="AlphaFoldDB" id="A0A7J5AQG9"/>
<keyword evidence="2" id="KW-0812">Transmembrane</keyword>
<keyword evidence="4" id="KW-0735">Signal-anchor</keyword>
<name>A0A7J5AQG9_9FLAO</name>
<proteinExistence type="predicted"/>
<keyword evidence="10" id="KW-1185">Reference proteome</keyword>
<comment type="caution">
    <text evidence="9">The sequence shown here is derived from an EMBL/GenBank/DDBJ whole genome shotgun (WGS) entry which is preliminary data.</text>
</comment>
<evidence type="ECO:0008006" key="11">
    <source>
        <dbReference type="Google" id="ProtNLM"/>
    </source>
</evidence>
<evidence type="ECO:0000256" key="8">
    <source>
        <dbReference type="SAM" id="SignalP"/>
    </source>
</evidence>
<evidence type="ECO:0000256" key="4">
    <source>
        <dbReference type="ARBA" id="ARBA00022968"/>
    </source>
</evidence>
<evidence type="ECO:0000313" key="9">
    <source>
        <dbReference type="EMBL" id="KAB1159865.1"/>
    </source>
</evidence>
<feature type="chain" id="PRO_5029635633" description="Glycosyl hydrolase family 99" evidence="8">
    <location>
        <begin position="24"/>
        <end position="460"/>
    </location>
</feature>
<protein>
    <recommendedName>
        <fullName evidence="11">Glycosyl hydrolase family 99</fullName>
    </recommendedName>
</protein>
<dbReference type="Pfam" id="PF16317">
    <property type="entry name" value="Glyco_hydro_99"/>
    <property type="match status" value="1"/>
</dbReference>
<dbReference type="Proteomes" id="UP000467305">
    <property type="component" value="Unassembled WGS sequence"/>
</dbReference>
<dbReference type="EMBL" id="WAAU01000008">
    <property type="protein sequence ID" value="KAB1159865.1"/>
    <property type="molecule type" value="Genomic_DNA"/>
</dbReference>
<evidence type="ECO:0000256" key="7">
    <source>
        <dbReference type="ARBA" id="ARBA00023136"/>
    </source>
</evidence>
<keyword evidence="7" id="KW-0472">Membrane</keyword>
<dbReference type="PROSITE" id="PS51257">
    <property type="entry name" value="PROKAR_LIPOPROTEIN"/>
    <property type="match status" value="1"/>
</dbReference>
<keyword evidence="8" id="KW-0732">Signal</keyword>
<dbReference type="InterPro" id="IPR026071">
    <property type="entry name" value="Glyco_Hydrolase_99"/>
</dbReference>
<dbReference type="PANTHER" id="PTHR13572">
    <property type="entry name" value="ENDO-ALPHA-1,2-MANNOSIDASE"/>
    <property type="match status" value="1"/>
</dbReference>
<reference evidence="9 10" key="1">
    <citation type="submission" date="2019-09" db="EMBL/GenBank/DDBJ databases">
        <authorList>
            <person name="Cao W.R."/>
        </authorList>
    </citation>
    <scope>NUCLEOTIDE SEQUENCE [LARGE SCALE GENOMIC DNA]</scope>
    <source>
        <strain evidence="10">a4</strain>
    </source>
</reference>
<dbReference type="PANTHER" id="PTHR13572:SF4">
    <property type="entry name" value="RE57134P"/>
    <property type="match status" value="1"/>
</dbReference>
<feature type="signal peptide" evidence="8">
    <location>
        <begin position="1"/>
        <end position="23"/>
    </location>
</feature>
<dbReference type="Gene3D" id="3.20.20.80">
    <property type="entry name" value="Glycosidases"/>
    <property type="match status" value="1"/>
</dbReference>
<dbReference type="OrthoDB" id="976137at2"/>
<keyword evidence="6" id="KW-0333">Golgi apparatus</keyword>
<gene>
    <name evidence="9" type="ORF">F7018_06005</name>
</gene>
<evidence type="ECO:0000256" key="5">
    <source>
        <dbReference type="ARBA" id="ARBA00022989"/>
    </source>
</evidence>
<sequence length="460" mass="53650">MKVRLLKKTLLVLSILFAISCNEESLVEENKSLKESPEKIDYYKDWMKNLGDYDLEKIIDEEEKKMLSRSSTVPKSAKRTSEKPILVHYMPWFRSLDVDGAWGQHWTMTNKNPDIINSEGEREIASHYYPLIGPYSTKDKDLQQYHLLLMKLAGVDGVIFDWYGKRDVLDFEEIKQGMESFVSELDKTNLDFAVMYEDRVVREQARSLTQLQINQAIGDLRYIEDTYLSKENYARIDNNPLLMIFGPSYIDDPADWNTILSSINTNMSLLSLWNATNTLGSANTSGEYAWIDRNHLTTLSGYYLNNVDFNREIVGGVAYPRFDDFYIEGGWKSPTDDDWSIEGRGIDVFKESFDESLRHPVDFIQIATWNDFGEGTQIEPTKEHGFSHLESLQEYTQTTYKKGDLRIPYYIYKLRKQHSNNYMVKFLMDVAHWYAMNNRLKKAKRLVCITIHYFGGDFSQ</sequence>
<organism evidence="9 10">
    <name type="scientific">Tenacibaculum aiptasiae</name>
    <dbReference type="NCBI Taxonomy" id="426481"/>
    <lineage>
        <taxon>Bacteria</taxon>
        <taxon>Pseudomonadati</taxon>
        <taxon>Bacteroidota</taxon>
        <taxon>Flavobacteriia</taxon>
        <taxon>Flavobacteriales</taxon>
        <taxon>Flavobacteriaceae</taxon>
        <taxon>Tenacibaculum</taxon>
    </lineage>
</organism>
<dbReference type="GO" id="GO:0004559">
    <property type="term" value="F:alpha-mannosidase activity"/>
    <property type="evidence" value="ECO:0007669"/>
    <property type="project" value="TreeGrafter"/>
</dbReference>
<evidence type="ECO:0000256" key="1">
    <source>
        <dbReference type="ARBA" id="ARBA00004323"/>
    </source>
</evidence>
<keyword evidence="5" id="KW-1133">Transmembrane helix</keyword>
<evidence type="ECO:0000256" key="6">
    <source>
        <dbReference type="ARBA" id="ARBA00023034"/>
    </source>
</evidence>
<accession>A0A7J5AQG9</accession>